<dbReference type="CDD" id="cd06261">
    <property type="entry name" value="TM_PBP2"/>
    <property type="match status" value="1"/>
</dbReference>
<dbReference type="InterPro" id="IPR035906">
    <property type="entry name" value="MetI-like_sf"/>
</dbReference>
<dbReference type="SUPFAM" id="SSF160964">
    <property type="entry name" value="MalF N-terminal region-like"/>
    <property type="match status" value="1"/>
</dbReference>
<comment type="caution">
    <text evidence="9">The sequence shown here is derived from an EMBL/GenBank/DDBJ whole genome shotgun (WGS) entry which is preliminary data.</text>
</comment>
<comment type="subcellular location">
    <subcellularLocation>
        <location evidence="1 7">Cell membrane</location>
        <topology evidence="1 7">Multi-pass membrane protein</topology>
    </subcellularLocation>
</comment>
<evidence type="ECO:0000256" key="2">
    <source>
        <dbReference type="ARBA" id="ARBA00022448"/>
    </source>
</evidence>
<evidence type="ECO:0000256" key="1">
    <source>
        <dbReference type="ARBA" id="ARBA00004651"/>
    </source>
</evidence>
<dbReference type="AlphaFoldDB" id="A0A7W1WNG6"/>
<dbReference type="SUPFAM" id="SSF161098">
    <property type="entry name" value="MetI-like"/>
    <property type="match status" value="1"/>
</dbReference>
<organism evidence="9 10">
    <name type="scientific">Paenactinomyces guangxiensis</name>
    <dbReference type="NCBI Taxonomy" id="1490290"/>
    <lineage>
        <taxon>Bacteria</taxon>
        <taxon>Bacillati</taxon>
        <taxon>Bacillota</taxon>
        <taxon>Bacilli</taxon>
        <taxon>Bacillales</taxon>
        <taxon>Thermoactinomycetaceae</taxon>
        <taxon>Paenactinomyces</taxon>
    </lineage>
</organism>
<evidence type="ECO:0000256" key="3">
    <source>
        <dbReference type="ARBA" id="ARBA00022475"/>
    </source>
</evidence>
<dbReference type="InterPro" id="IPR000515">
    <property type="entry name" value="MetI-like"/>
</dbReference>
<proteinExistence type="inferred from homology"/>
<keyword evidence="6 7" id="KW-0472">Membrane</keyword>
<dbReference type="PANTHER" id="PTHR43227:SF7">
    <property type="entry name" value="ARABINOOLIGOSACCHARIDES TRANSPORT SYSTEM PERMEASE PROTEIN ARAP"/>
    <property type="match status" value="1"/>
</dbReference>
<feature type="transmembrane region" description="Helical" evidence="7">
    <location>
        <begin position="274"/>
        <end position="294"/>
    </location>
</feature>
<dbReference type="Gene3D" id="1.10.3720.10">
    <property type="entry name" value="MetI-like"/>
    <property type="match status" value="1"/>
</dbReference>
<dbReference type="Pfam" id="PF00528">
    <property type="entry name" value="BPD_transp_1"/>
    <property type="match status" value="1"/>
</dbReference>
<dbReference type="PROSITE" id="PS50928">
    <property type="entry name" value="ABC_TM1"/>
    <property type="match status" value="1"/>
</dbReference>
<keyword evidence="10" id="KW-1185">Reference proteome</keyword>
<keyword evidence="3" id="KW-1003">Cell membrane</keyword>
<evidence type="ECO:0000313" key="9">
    <source>
        <dbReference type="EMBL" id="MBA4493046.1"/>
    </source>
</evidence>
<dbReference type="Proteomes" id="UP000535491">
    <property type="component" value="Unassembled WGS sequence"/>
</dbReference>
<sequence>MGATIVISKLLMGGRRICHSKKVAPYLFIMPFVLSFLLFFLYPLLSTINMSFQEIFPGETRYIGLANYEKIWNPHFYRAVYNTSLYTLGTLIILIPVPLLLAILLNRKETPGRQFFRSALFIPALTSVVVAGVVFRLMFGVSDTSLINSLLIKLGLSPQQWTMHAETGMFLMLLLATWRWTGVNLLYFLAGLQNIPKELYQSADIDGAGPLQKFWHITLPMLKPVVIYVLTISIFGGFRMFEESYVFWGTASPGDIGLTITGYLYQQGFESFDLGLGAAIGVVLLLIVLTINLIQLRFFGLFSKEDE</sequence>
<protein>
    <submittedName>
        <fullName evidence="9">Sugar ABC transporter permease</fullName>
    </submittedName>
</protein>
<comment type="similarity">
    <text evidence="7">Belongs to the binding-protein-dependent transport system permease family.</text>
</comment>
<evidence type="ECO:0000313" key="10">
    <source>
        <dbReference type="Proteomes" id="UP000535491"/>
    </source>
</evidence>
<keyword evidence="5 7" id="KW-1133">Transmembrane helix</keyword>
<keyword evidence="4 7" id="KW-0812">Transmembrane</keyword>
<feature type="transmembrane region" description="Helical" evidence="7">
    <location>
        <begin position="23"/>
        <end position="42"/>
    </location>
</feature>
<feature type="domain" description="ABC transmembrane type-1" evidence="8">
    <location>
        <begin position="80"/>
        <end position="295"/>
    </location>
</feature>
<evidence type="ECO:0000256" key="4">
    <source>
        <dbReference type="ARBA" id="ARBA00022692"/>
    </source>
</evidence>
<name>A0A7W1WNG6_9BACL</name>
<accession>A0A7W1WNG6</accession>
<evidence type="ECO:0000256" key="7">
    <source>
        <dbReference type="RuleBase" id="RU363032"/>
    </source>
</evidence>
<evidence type="ECO:0000259" key="8">
    <source>
        <dbReference type="PROSITE" id="PS50928"/>
    </source>
</evidence>
<evidence type="ECO:0000256" key="5">
    <source>
        <dbReference type="ARBA" id="ARBA00022989"/>
    </source>
</evidence>
<dbReference type="InterPro" id="IPR050809">
    <property type="entry name" value="UgpAE/MalFG_permease"/>
</dbReference>
<feature type="transmembrane region" description="Helical" evidence="7">
    <location>
        <begin position="221"/>
        <end position="241"/>
    </location>
</feature>
<dbReference type="GO" id="GO:0005886">
    <property type="term" value="C:plasma membrane"/>
    <property type="evidence" value="ECO:0007669"/>
    <property type="project" value="UniProtKB-SubCell"/>
</dbReference>
<evidence type="ECO:0000256" key="6">
    <source>
        <dbReference type="ARBA" id="ARBA00023136"/>
    </source>
</evidence>
<dbReference type="GO" id="GO:0055085">
    <property type="term" value="P:transmembrane transport"/>
    <property type="evidence" value="ECO:0007669"/>
    <property type="project" value="InterPro"/>
</dbReference>
<dbReference type="RefSeq" id="WP_181750262.1">
    <property type="nucleotide sequence ID" value="NZ_JACEIQ010000001.1"/>
</dbReference>
<feature type="transmembrane region" description="Helical" evidence="7">
    <location>
        <begin position="118"/>
        <end position="139"/>
    </location>
</feature>
<feature type="transmembrane region" description="Helical" evidence="7">
    <location>
        <begin position="85"/>
        <end position="106"/>
    </location>
</feature>
<keyword evidence="2 7" id="KW-0813">Transport</keyword>
<dbReference type="EMBL" id="JACEIQ010000001">
    <property type="protein sequence ID" value="MBA4493046.1"/>
    <property type="molecule type" value="Genomic_DNA"/>
</dbReference>
<dbReference type="PANTHER" id="PTHR43227">
    <property type="entry name" value="BLL4140 PROTEIN"/>
    <property type="match status" value="1"/>
</dbReference>
<gene>
    <name evidence="9" type="ORF">H1191_01785</name>
</gene>
<reference evidence="9 10" key="1">
    <citation type="submission" date="2020-07" db="EMBL/GenBank/DDBJ databases">
        <authorList>
            <person name="Feng H."/>
        </authorList>
    </citation>
    <scope>NUCLEOTIDE SEQUENCE [LARGE SCALE GENOMIC DNA]</scope>
    <source>
        <strain evidence="10">s-10</strain>
    </source>
</reference>